<gene>
    <name evidence="1" type="ORF">PZE19_05815</name>
</gene>
<reference evidence="1 2" key="1">
    <citation type="submission" date="2023-03" db="EMBL/GenBank/DDBJ databases">
        <title>Paludisphaera mucosa sp. nov. a novel planctomycete from northern fen.</title>
        <authorList>
            <person name="Ivanova A."/>
        </authorList>
    </citation>
    <scope>NUCLEOTIDE SEQUENCE [LARGE SCALE GENOMIC DNA]</scope>
    <source>
        <strain evidence="1 2">Pla2</strain>
    </source>
</reference>
<sequence>MAMRGVNVFQIGDLRVTPDDADLRGGWRVEEDGAVVARGMTHGEATFWAVRTHNVTLAARIQERIAGSTLDSTTTTRRLEAALAALEERRSKAG</sequence>
<keyword evidence="2" id="KW-1185">Reference proteome</keyword>
<name>A0ABT6F6S2_9BACT</name>
<comment type="caution">
    <text evidence="1">The sequence shown here is derived from an EMBL/GenBank/DDBJ whole genome shotgun (WGS) entry which is preliminary data.</text>
</comment>
<dbReference type="RefSeq" id="WP_277859629.1">
    <property type="nucleotide sequence ID" value="NZ_JARRAG010000001.1"/>
</dbReference>
<proteinExistence type="predicted"/>
<evidence type="ECO:0000313" key="1">
    <source>
        <dbReference type="EMBL" id="MDG3003275.1"/>
    </source>
</evidence>
<accession>A0ABT6F6S2</accession>
<dbReference type="EMBL" id="JARRAG010000001">
    <property type="protein sequence ID" value="MDG3003275.1"/>
    <property type="molecule type" value="Genomic_DNA"/>
</dbReference>
<protein>
    <submittedName>
        <fullName evidence="1">Uncharacterized protein</fullName>
    </submittedName>
</protein>
<dbReference type="Proteomes" id="UP001216907">
    <property type="component" value="Unassembled WGS sequence"/>
</dbReference>
<evidence type="ECO:0000313" key="2">
    <source>
        <dbReference type="Proteomes" id="UP001216907"/>
    </source>
</evidence>
<organism evidence="1 2">
    <name type="scientific">Paludisphaera mucosa</name>
    <dbReference type="NCBI Taxonomy" id="3030827"/>
    <lineage>
        <taxon>Bacteria</taxon>
        <taxon>Pseudomonadati</taxon>
        <taxon>Planctomycetota</taxon>
        <taxon>Planctomycetia</taxon>
        <taxon>Isosphaerales</taxon>
        <taxon>Isosphaeraceae</taxon>
        <taxon>Paludisphaera</taxon>
    </lineage>
</organism>